<protein>
    <submittedName>
        <fullName evidence="10">Putative histone acetyltransferase chromatin regulator PHD family</fullName>
        <ecNumber evidence="10">2.3.1.48</ecNumber>
    </submittedName>
</protein>
<comment type="subcellular location">
    <subcellularLocation>
        <location evidence="1">Nucleus</location>
    </subcellularLocation>
</comment>
<dbReference type="AlphaFoldDB" id="A0A2P6Q104"/>
<dbReference type="Pfam" id="PF00628">
    <property type="entry name" value="PHD"/>
    <property type="match status" value="1"/>
</dbReference>
<dbReference type="EMBL" id="PDCK01000044">
    <property type="protein sequence ID" value="PRQ27836.1"/>
    <property type="molecule type" value="Genomic_DNA"/>
</dbReference>
<accession>A0A2P6Q104</accession>
<dbReference type="Pfam" id="PF16135">
    <property type="entry name" value="TDBD"/>
    <property type="match status" value="1"/>
</dbReference>
<evidence type="ECO:0000256" key="5">
    <source>
        <dbReference type="ARBA" id="ARBA00023242"/>
    </source>
</evidence>
<keyword evidence="10" id="KW-0012">Acyltransferase</keyword>
<dbReference type="InterPro" id="IPR054292">
    <property type="entry name" value="DUF7028"/>
</dbReference>
<dbReference type="InterPro" id="IPR032308">
    <property type="entry name" value="TDBD"/>
</dbReference>
<feature type="domain" description="N-acetyltransferase" evidence="9">
    <location>
        <begin position="456"/>
        <end position="608"/>
    </location>
</feature>
<dbReference type="InterPro" id="IPR001965">
    <property type="entry name" value="Znf_PHD"/>
</dbReference>
<organism evidence="10 11">
    <name type="scientific">Rosa chinensis</name>
    <name type="common">China rose</name>
    <dbReference type="NCBI Taxonomy" id="74649"/>
    <lineage>
        <taxon>Eukaryota</taxon>
        <taxon>Viridiplantae</taxon>
        <taxon>Streptophyta</taxon>
        <taxon>Embryophyta</taxon>
        <taxon>Tracheophyta</taxon>
        <taxon>Spermatophyta</taxon>
        <taxon>Magnoliopsida</taxon>
        <taxon>eudicotyledons</taxon>
        <taxon>Gunneridae</taxon>
        <taxon>Pentapetalae</taxon>
        <taxon>rosids</taxon>
        <taxon>fabids</taxon>
        <taxon>Rosales</taxon>
        <taxon>Rosaceae</taxon>
        <taxon>Rosoideae</taxon>
        <taxon>Rosoideae incertae sedis</taxon>
        <taxon>Rosa</taxon>
    </lineage>
</organism>
<keyword evidence="10" id="KW-0808">Transferase</keyword>
<dbReference type="InterPro" id="IPR019787">
    <property type="entry name" value="Znf_PHD-finger"/>
</dbReference>
<keyword evidence="3 6" id="KW-0863">Zinc-finger</keyword>
<evidence type="ECO:0000313" key="10">
    <source>
        <dbReference type="EMBL" id="PRQ27836.1"/>
    </source>
</evidence>
<dbReference type="GO" id="GO:0061733">
    <property type="term" value="F:protein-lysine-acetyltransferase activity"/>
    <property type="evidence" value="ECO:0007669"/>
    <property type="project" value="UniProtKB-EC"/>
</dbReference>
<dbReference type="OMA" id="MVISCEQ"/>
<keyword evidence="2" id="KW-0479">Metal-binding</keyword>
<dbReference type="GO" id="GO:0005634">
    <property type="term" value="C:nucleus"/>
    <property type="evidence" value="ECO:0007669"/>
    <property type="project" value="UniProtKB-SubCell"/>
</dbReference>
<dbReference type="SUPFAM" id="SSF57903">
    <property type="entry name" value="FYVE/PHD zinc finger"/>
    <property type="match status" value="1"/>
</dbReference>
<evidence type="ECO:0000256" key="4">
    <source>
        <dbReference type="ARBA" id="ARBA00022833"/>
    </source>
</evidence>
<dbReference type="InterPro" id="IPR000182">
    <property type="entry name" value="GNAT_dom"/>
</dbReference>
<dbReference type="GO" id="GO:0003714">
    <property type="term" value="F:transcription corepressor activity"/>
    <property type="evidence" value="ECO:0007669"/>
    <property type="project" value="InterPro"/>
</dbReference>
<sequence length="649" mass="73540">MLPVAVEPQICPEAVRWWMNGVAKYEKKSVKVREKARKHMSAMGWKFWHARLQGDKPVEFRYQSPAGKLYYSLKTACKACVDLDLTGFESIGSNSSDPNSPMEESKEPKSWINSPETKPKKRGRKKKIDLLMAKKRGRKRKTDLLTCDPSYDPIEDCKESKSCTNFSQSKPKKRGRKRKIDLVTPEEEQESLEISPKHKPGKVLAELKRLRLEDEPKLQIRSPRTILSSLIDNKVVMLHAKVYYRGRSGGSPLATGQVIREGIMCDCCAKVFALTAFEAHAGSTNHRPGANIVFEEDGRTISDCQRLMKSFKDEKKVVKSSNKIDKTDDLCSVCHNEGELILCDRCPSAFHTSCLRLSEVSDGDWFCPACCCGICGGGKLEQGTIPGEIRKCDQCERKYHVGCLRNNEVVCEQNWFCSSKCQNILFGLKGLLGRPILVGDNNLTWTLLKSSSTNRADSRETQKKLRSALNVLHKCFEPSIDPYTQRDLVEDIVLNRESNLRRLNFRGFYTVVLERNKEVICAATVRIYGEVAEIPLVATMFRHRRLGMCRILMNELEKQLKKLGVERLVLPSAPAALDTWTNTSIGFSKMPEAEKQQFINYFFLYFQGTVMCHKFLKQRSATTEATIPEENMELDESSGGVSIITQAED</sequence>
<gene>
    <name evidence="10" type="ORF">RchiOBHm_Chr6g0309551</name>
</gene>
<dbReference type="InterPro" id="IPR011011">
    <property type="entry name" value="Znf_FYVE_PHD"/>
</dbReference>
<dbReference type="STRING" id="74649.A0A2P6Q104"/>
<evidence type="ECO:0000256" key="1">
    <source>
        <dbReference type="ARBA" id="ARBA00004123"/>
    </source>
</evidence>
<dbReference type="InterPro" id="IPR013083">
    <property type="entry name" value="Znf_RING/FYVE/PHD"/>
</dbReference>
<evidence type="ECO:0000256" key="7">
    <source>
        <dbReference type="SAM" id="MobiDB-lite"/>
    </source>
</evidence>
<reference evidence="10 11" key="1">
    <citation type="journal article" date="2018" name="Nat. Genet.">
        <title>The Rosa genome provides new insights in the design of modern roses.</title>
        <authorList>
            <person name="Bendahmane M."/>
        </authorList>
    </citation>
    <scope>NUCLEOTIDE SEQUENCE [LARGE SCALE GENOMIC DNA]</scope>
    <source>
        <strain evidence="11">cv. Old Blush</strain>
    </source>
</reference>
<dbReference type="Proteomes" id="UP000238479">
    <property type="component" value="Chromosome 6"/>
</dbReference>
<dbReference type="CDD" id="cd04301">
    <property type="entry name" value="NAT_SF"/>
    <property type="match status" value="1"/>
</dbReference>
<evidence type="ECO:0000259" key="9">
    <source>
        <dbReference type="PROSITE" id="PS51186"/>
    </source>
</evidence>
<feature type="domain" description="PHD-type" evidence="8">
    <location>
        <begin position="328"/>
        <end position="373"/>
    </location>
</feature>
<dbReference type="GO" id="GO:0006357">
    <property type="term" value="P:regulation of transcription by RNA polymerase II"/>
    <property type="evidence" value="ECO:0007669"/>
    <property type="project" value="TreeGrafter"/>
</dbReference>
<dbReference type="GO" id="GO:0008270">
    <property type="term" value="F:zinc ion binding"/>
    <property type="evidence" value="ECO:0007669"/>
    <property type="project" value="UniProtKB-KW"/>
</dbReference>
<proteinExistence type="predicted"/>
<feature type="region of interest" description="Disordered" evidence="7">
    <location>
        <begin position="162"/>
        <end position="196"/>
    </location>
</feature>
<dbReference type="Gene3D" id="3.40.630.30">
    <property type="match status" value="1"/>
</dbReference>
<dbReference type="PROSITE" id="PS50016">
    <property type="entry name" value="ZF_PHD_2"/>
    <property type="match status" value="1"/>
</dbReference>
<dbReference type="PROSITE" id="PS51186">
    <property type="entry name" value="GNAT"/>
    <property type="match status" value="1"/>
</dbReference>
<evidence type="ECO:0000259" key="8">
    <source>
        <dbReference type="PROSITE" id="PS50016"/>
    </source>
</evidence>
<evidence type="ECO:0000256" key="3">
    <source>
        <dbReference type="ARBA" id="ARBA00022771"/>
    </source>
</evidence>
<evidence type="ECO:0000256" key="2">
    <source>
        <dbReference type="ARBA" id="ARBA00022723"/>
    </source>
</evidence>
<dbReference type="PANTHER" id="PTHR46309:SF12">
    <property type="entry name" value="GB|AAC80581.1"/>
    <property type="match status" value="1"/>
</dbReference>
<dbReference type="SUPFAM" id="SSF55729">
    <property type="entry name" value="Acyl-CoA N-acyltransferases (Nat)"/>
    <property type="match status" value="1"/>
</dbReference>
<evidence type="ECO:0000313" key="11">
    <source>
        <dbReference type="Proteomes" id="UP000238479"/>
    </source>
</evidence>
<dbReference type="PROSITE" id="PS01359">
    <property type="entry name" value="ZF_PHD_1"/>
    <property type="match status" value="1"/>
</dbReference>
<dbReference type="Pfam" id="PF22970">
    <property type="entry name" value="DUF7028"/>
    <property type="match status" value="1"/>
</dbReference>
<comment type="caution">
    <text evidence="10">The sequence shown here is derived from an EMBL/GenBank/DDBJ whole genome shotgun (WGS) entry which is preliminary data.</text>
</comment>
<dbReference type="EC" id="2.3.1.48" evidence="10"/>
<name>A0A2P6Q104_ROSCH</name>
<dbReference type="PANTHER" id="PTHR46309">
    <property type="entry name" value="PHD FINGER PROTEIN 12"/>
    <property type="match status" value="1"/>
</dbReference>
<feature type="compositionally biased region" description="Basic residues" evidence="7">
    <location>
        <begin position="119"/>
        <end position="133"/>
    </location>
</feature>
<dbReference type="Gramene" id="PRQ27836">
    <property type="protein sequence ID" value="PRQ27836"/>
    <property type="gene ID" value="RchiOBHm_Chr6g0309551"/>
</dbReference>
<dbReference type="InterPro" id="IPR016181">
    <property type="entry name" value="Acyl_CoA_acyltransferase"/>
</dbReference>
<keyword evidence="5" id="KW-0539">Nucleus</keyword>
<dbReference type="InterPro" id="IPR056511">
    <property type="entry name" value="IDM1_C"/>
</dbReference>
<dbReference type="Pfam" id="PF23209">
    <property type="entry name" value="IDM1_C"/>
    <property type="match status" value="1"/>
</dbReference>
<keyword evidence="4" id="KW-0862">Zinc</keyword>
<feature type="compositionally biased region" description="Basic residues" evidence="7">
    <location>
        <begin position="170"/>
        <end position="179"/>
    </location>
</feature>
<dbReference type="InterPro" id="IPR019786">
    <property type="entry name" value="Zinc_finger_PHD-type_CS"/>
</dbReference>
<keyword evidence="11" id="KW-1185">Reference proteome</keyword>
<evidence type="ECO:0000256" key="6">
    <source>
        <dbReference type="PROSITE-ProRule" id="PRU00146"/>
    </source>
</evidence>
<dbReference type="SMART" id="SM00249">
    <property type="entry name" value="PHD"/>
    <property type="match status" value="2"/>
</dbReference>
<dbReference type="InterPro" id="IPR042163">
    <property type="entry name" value="PHF12"/>
</dbReference>
<feature type="region of interest" description="Disordered" evidence="7">
    <location>
        <begin position="91"/>
        <end position="133"/>
    </location>
</feature>
<dbReference type="Gene3D" id="3.30.40.10">
    <property type="entry name" value="Zinc/RING finger domain, C3HC4 (zinc finger)"/>
    <property type="match status" value="2"/>
</dbReference>